<proteinExistence type="predicted"/>
<evidence type="ECO:0000256" key="1">
    <source>
        <dbReference type="ARBA" id="ARBA00022857"/>
    </source>
</evidence>
<dbReference type="InterPro" id="IPR036291">
    <property type="entry name" value="NAD(P)-bd_dom_sf"/>
</dbReference>
<evidence type="ECO:0000313" key="3">
    <source>
        <dbReference type="EMBL" id="QQD18557.1"/>
    </source>
</evidence>
<evidence type="ECO:0000313" key="4">
    <source>
        <dbReference type="Proteomes" id="UP000596063"/>
    </source>
</evidence>
<dbReference type="PANTHER" id="PTHR43086:SF2">
    <property type="entry name" value="HYDROXYSTEROID DEHYDROGENASE-LIKE PROTEIN 1"/>
    <property type="match status" value="1"/>
</dbReference>
<dbReference type="PANTHER" id="PTHR43086">
    <property type="entry name" value="VERY-LONG-CHAIN 3-OXOOACYL-COA REDUCTASE"/>
    <property type="match status" value="1"/>
</dbReference>
<dbReference type="Proteomes" id="UP000596063">
    <property type="component" value="Chromosome"/>
</dbReference>
<evidence type="ECO:0000256" key="2">
    <source>
        <dbReference type="ARBA" id="ARBA00023002"/>
    </source>
</evidence>
<dbReference type="RefSeq" id="WP_198570048.1">
    <property type="nucleotide sequence ID" value="NZ_CP066167.1"/>
</dbReference>
<protein>
    <submittedName>
        <fullName evidence="3">SDR family NAD(P)-dependent oxidoreductase</fullName>
    </submittedName>
</protein>
<dbReference type="PRINTS" id="PR00081">
    <property type="entry name" value="GDHRDH"/>
</dbReference>
<keyword evidence="2" id="KW-0560">Oxidoreductase</keyword>
<keyword evidence="1" id="KW-0521">NADP</keyword>
<dbReference type="AlphaFoldDB" id="A0A7T4R1G0"/>
<dbReference type="InterPro" id="IPR002347">
    <property type="entry name" value="SDR_fam"/>
</dbReference>
<dbReference type="KEGG" id="snan:I6N98_01385"/>
<dbReference type="Gene3D" id="3.40.50.720">
    <property type="entry name" value="NAD(P)-binding Rossmann-like Domain"/>
    <property type="match status" value="1"/>
</dbReference>
<dbReference type="GO" id="GO:0016491">
    <property type="term" value="F:oxidoreductase activity"/>
    <property type="evidence" value="ECO:0007669"/>
    <property type="project" value="UniProtKB-KW"/>
</dbReference>
<accession>A0A7T4R1G0</accession>
<dbReference type="Pfam" id="PF00106">
    <property type="entry name" value="adh_short"/>
    <property type="match status" value="1"/>
</dbReference>
<reference evidence="3 4" key="1">
    <citation type="submission" date="2020-12" db="EMBL/GenBank/DDBJ databases">
        <authorList>
            <person name="Shan Y."/>
        </authorList>
    </citation>
    <scope>NUCLEOTIDE SEQUENCE [LARGE SCALE GENOMIC DNA]</scope>
    <source>
        <strain evidence="4">csc3.9</strain>
    </source>
</reference>
<gene>
    <name evidence="3" type="ORF">I6N98_01385</name>
</gene>
<dbReference type="GO" id="GO:0030497">
    <property type="term" value="P:fatty acid elongation"/>
    <property type="evidence" value="ECO:0007669"/>
    <property type="project" value="TreeGrafter"/>
</dbReference>
<organism evidence="3 4">
    <name type="scientific">Spongiibacter nanhainus</name>
    <dbReference type="NCBI Taxonomy" id="2794344"/>
    <lineage>
        <taxon>Bacteria</taxon>
        <taxon>Pseudomonadati</taxon>
        <taxon>Pseudomonadota</taxon>
        <taxon>Gammaproteobacteria</taxon>
        <taxon>Cellvibrionales</taxon>
        <taxon>Spongiibacteraceae</taxon>
        <taxon>Spongiibacter</taxon>
    </lineage>
</organism>
<name>A0A7T4R1G0_9GAMM</name>
<keyword evidence="4" id="KW-1185">Reference proteome</keyword>
<sequence>MASSDSFVEKYGPWGLILGASEGVGSAFAEALAAEGLNVVLVSRRQPVLDELAGDLRNSYSVETRALSMDLSTADVTDYLMDSVADIDIGFVVNCAGADTGSVHFLDRDQGSEEAMLFRNCTMLMRVCRHFGGQMVARGRGGIITMGSGAAIAGTPGLATYTGTKAFDLLFSEALWGELKPRGVDVLCLVLPDTDTPALRRGLLRHGKLSSLENAPKGATPPARVAAEGMSFIGKGPTRIVSRKLRIANWIFGLLGRNTAVVLMTAATRWIMGEAKREG</sequence>
<dbReference type="EMBL" id="CP066167">
    <property type="protein sequence ID" value="QQD18557.1"/>
    <property type="molecule type" value="Genomic_DNA"/>
</dbReference>
<dbReference type="SUPFAM" id="SSF51735">
    <property type="entry name" value="NAD(P)-binding Rossmann-fold domains"/>
    <property type="match status" value="1"/>
</dbReference>